<name>A0AAN9F4V7_CROPI</name>
<dbReference type="AlphaFoldDB" id="A0AAN9F4V7"/>
<dbReference type="InterPro" id="IPR032675">
    <property type="entry name" value="LRR_dom_sf"/>
</dbReference>
<reference evidence="3 4" key="1">
    <citation type="submission" date="2024-01" db="EMBL/GenBank/DDBJ databases">
        <title>The genomes of 5 underutilized Papilionoideae crops provide insights into root nodulation and disease resistanc.</title>
        <authorList>
            <person name="Yuan L."/>
        </authorList>
    </citation>
    <scope>NUCLEOTIDE SEQUENCE [LARGE SCALE GENOMIC DNA]</scope>
    <source>
        <strain evidence="3">ZHUSHIDOU_FW_LH</strain>
        <tissue evidence="3">Leaf</tissue>
    </source>
</reference>
<keyword evidence="4" id="KW-1185">Reference proteome</keyword>
<dbReference type="InterPro" id="IPR036047">
    <property type="entry name" value="F-box-like_dom_sf"/>
</dbReference>
<dbReference type="InterPro" id="IPR001810">
    <property type="entry name" value="F-box_dom"/>
</dbReference>
<dbReference type="PANTHER" id="PTHR31900">
    <property type="entry name" value="F-BOX/RNI SUPERFAMILY PROTEIN-RELATED"/>
    <property type="match status" value="1"/>
</dbReference>
<dbReference type="PROSITE" id="PS50181">
    <property type="entry name" value="FBOX"/>
    <property type="match status" value="1"/>
</dbReference>
<protein>
    <recommendedName>
        <fullName evidence="2">F-box domain-containing protein</fullName>
    </recommendedName>
</protein>
<proteinExistence type="predicted"/>
<dbReference type="InterPro" id="IPR006566">
    <property type="entry name" value="FBD"/>
</dbReference>
<sequence>MSNEMQEEHHEGEGEGVEESDTKICDLPDEVLQLILSSLSTKDAFRTSILSKRWVGLWKEISKIELEEGGHEKREQFLDFVPRLLQVFDCSNLKKFFLSCEVGEDAPQINQWLHGFINPTEIEELKLDLKGIEEPLVFPDHLFTCATLTKFQLCMNHIFQIPSPVHFVGLKNLILENIIFPDSSTTQPFFYGCPCLEELALLNCSWVNVKSVWIPSPLLQKLIIQEGARDYYDDDDNTLDDDEDDVGGQISNFCNIVINGNNLKSFSYDGDFKNVYSLYGSALVIDAVVKVQEREWWDEGRYIDVGYSVFSFLKGLSNVEKLHICGVALLAINCTGTLLRHLPLFRKLVELRVGYLASPIELSCEALLIVLRKSPCLQVVDFLGGVSLPKDASLGPLPICFMEHLKKVAIYGLHGYSVEELLAIKFLLREASVLEELNVFSASLPKERVGKRKKGNGGDGDSGGVTIVVEDG</sequence>
<dbReference type="InterPro" id="IPR050232">
    <property type="entry name" value="FBL13/AtMIF1-like"/>
</dbReference>
<dbReference type="Gene3D" id="3.80.10.10">
    <property type="entry name" value="Ribonuclease Inhibitor"/>
    <property type="match status" value="1"/>
</dbReference>
<dbReference type="InterPro" id="IPR053781">
    <property type="entry name" value="F-box_AtFBL13-like"/>
</dbReference>
<dbReference type="Pfam" id="PF24758">
    <property type="entry name" value="LRR_At5g56370"/>
    <property type="match status" value="1"/>
</dbReference>
<dbReference type="SUPFAM" id="SSF81383">
    <property type="entry name" value="F-box domain"/>
    <property type="match status" value="1"/>
</dbReference>
<comment type="caution">
    <text evidence="3">The sequence shown here is derived from an EMBL/GenBank/DDBJ whole genome shotgun (WGS) entry which is preliminary data.</text>
</comment>
<dbReference type="EMBL" id="JAYWIO010000004">
    <property type="protein sequence ID" value="KAK7269987.1"/>
    <property type="molecule type" value="Genomic_DNA"/>
</dbReference>
<gene>
    <name evidence="3" type="ORF">RIF29_22825</name>
</gene>
<evidence type="ECO:0000313" key="4">
    <source>
        <dbReference type="Proteomes" id="UP001372338"/>
    </source>
</evidence>
<feature type="region of interest" description="Disordered" evidence="1">
    <location>
        <begin position="1"/>
        <end position="20"/>
    </location>
</feature>
<accession>A0AAN9F4V7</accession>
<dbReference type="CDD" id="cd22160">
    <property type="entry name" value="F-box_AtFBL13-like"/>
    <property type="match status" value="1"/>
</dbReference>
<dbReference type="Pfam" id="PF00646">
    <property type="entry name" value="F-box"/>
    <property type="match status" value="1"/>
</dbReference>
<dbReference type="InterPro" id="IPR055411">
    <property type="entry name" value="LRR_FXL15/At3g58940/PEG3-like"/>
</dbReference>
<dbReference type="SMART" id="SM00256">
    <property type="entry name" value="FBOX"/>
    <property type="match status" value="1"/>
</dbReference>
<feature type="domain" description="F-box" evidence="2">
    <location>
        <begin position="21"/>
        <end position="54"/>
    </location>
</feature>
<dbReference type="PANTHER" id="PTHR31900:SF30">
    <property type="entry name" value="SUPERFAMILY PROTEIN, PUTATIVE-RELATED"/>
    <property type="match status" value="1"/>
</dbReference>
<feature type="compositionally biased region" description="Basic and acidic residues" evidence="1">
    <location>
        <begin position="1"/>
        <end position="13"/>
    </location>
</feature>
<organism evidence="3 4">
    <name type="scientific">Crotalaria pallida</name>
    <name type="common">Smooth rattlebox</name>
    <name type="synonym">Crotalaria striata</name>
    <dbReference type="NCBI Taxonomy" id="3830"/>
    <lineage>
        <taxon>Eukaryota</taxon>
        <taxon>Viridiplantae</taxon>
        <taxon>Streptophyta</taxon>
        <taxon>Embryophyta</taxon>
        <taxon>Tracheophyta</taxon>
        <taxon>Spermatophyta</taxon>
        <taxon>Magnoliopsida</taxon>
        <taxon>eudicotyledons</taxon>
        <taxon>Gunneridae</taxon>
        <taxon>Pentapetalae</taxon>
        <taxon>rosids</taxon>
        <taxon>fabids</taxon>
        <taxon>Fabales</taxon>
        <taxon>Fabaceae</taxon>
        <taxon>Papilionoideae</taxon>
        <taxon>50 kb inversion clade</taxon>
        <taxon>genistoids sensu lato</taxon>
        <taxon>core genistoids</taxon>
        <taxon>Crotalarieae</taxon>
        <taxon>Crotalaria</taxon>
    </lineage>
</organism>
<evidence type="ECO:0000259" key="2">
    <source>
        <dbReference type="PROSITE" id="PS50181"/>
    </source>
</evidence>
<evidence type="ECO:0000313" key="3">
    <source>
        <dbReference type="EMBL" id="KAK7269987.1"/>
    </source>
</evidence>
<dbReference type="SUPFAM" id="SSF52058">
    <property type="entry name" value="L domain-like"/>
    <property type="match status" value="1"/>
</dbReference>
<dbReference type="Proteomes" id="UP001372338">
    <property type="component" value="Unassembled WGS sequence"/>
</dbReference>
<dbReference type="Pfam" id="PF08387">
    <property type="entry name" value="FBD"/>
    <property type="match status" value="1"/>
</dbReference>
<evidence type="ECO:0000256" key="1">
    <source>
        <dbReference type="SAM" id="MobiDB-lite"/>
    </source>
</evidence>